<dbReference type="EMBL" id="CABPSX010000006">
    <property type="protein sequence ID" value="VVG72121.1"/>
    <property type="molecule type" value="Genomic_DNA"/>
</dbReference>
<keyword evidence="1" id="KW-0812">Transmembrane</keyword>
<feature type="transmembrane region" description="Helical" evidence="1">
    <location>
        <begin position="12"/>
        <end position="30"/>
    </location>
</feature>
<dbReference type="AlphaFoldDB" id="A0A5E5P6A7"/>
<organism evidence="2 3">
    <name type="scientific">Pandoraea apista</name>
    <dbReference type="NCBI Taxonomy" id="93218"/>
    <lineage>
        <taxon>Bacteria</taxon>
        <taxon>Pseudomonadati</taxon>
        <taxon>Pseudomonadota</taxon>
        <taxon>Betaproteobacteria</taxon>
        <taxon>Burkholderiales</taxon>
        <taxon>Burkholderiaceae</taxon>
        <taxon>Pandoraea</taxon>
    </lineage>
</organism>
<name>A0A5E5P6A7_9BURK</name>
<evidence type="ECO:0000313" key="2">
    <source>
        <dbReference type="EMBL" id="VVG72121.1"/>
    </source>
</evidence>
<keyword evidence="1" id="KW-1133">Transmembrane helix</keyword>
<dbReference type="Proteomes" id="UP000364291">
    <property type="component" value="Unassembled WGS sequence"/>
</dbReference>
<reference evidence="2 3" key="1">
    <citation type="submission" date="2019-08" db="EMBL/GenBank/DDBJ databases">
        <authorList>
            <person name="Peeters C."/>
        </authorList>
    </citation>
    <scope>NUCLEOTIDE SEQUENCE [LARGE SCALE GENOMIC DNA]</scope>
    <source>
        <strain evidence="2 3">LMG 18089</strain>
    </source>
</reference>
<evidence type="ECO:0000256" key="1">
    <source>
        <dbReference type="SAM" id="Phobius"/>
    </source>
</evidence>
<evidence type="ECO:0000313" key="3">
    <source>
        <dbReference type="Proteomes" id="UP000364291"/>
    </source>
</evidence>
<proteinExistence type="predicted"/>
<accession>A0A5E5P6A7</accession>
<sequence>MIRIGSLSRWQQIVVFIVLFIGAMGALQWVESKFKRDSDPTTEAEALDRMVGVWTYTEPINSSDTFPGEWVKWDVRKDGKMIAYHARPVDDGWGKGVEVDYKVLSGKYTDTGKRWHGIREGDTVIAGIYADGHLVLHDLTSSYKSTGVMQRGDKNPFTK</sequence>
<gene>
    <name evidence="2" type="ORF">PAP18089_03114</name>
</gene>
<protein>
    <submittedName>
        <fullName evidence="2">Uncharacterized protein</fullName>
    </submittedName>
</protein>
<keyword evidence="1" id="KW-0472">Membrane</keyword>